<feature type="compositionally biased region" description="Polar residues" evidence="1">
    <location>
        <begin position="93"/>
        <end position="110"/>
    </location>
</feature>
<evidence type="ECO:0000256" key="1">
    <source>
        <dbReference type="SAM" id="MobiDB-lite"/>
    </source>
</evidence>
<evidence type="ECO:0000313" key="2">
    <source>
        <dbReference type="EMBL" id="SJL06243.1"/>
    </source>
</evidence>
<reference evidence="3" key="1">
    <citation type="journal article" date="2017" name="Nat. Ecol. Evol.">
        <title>Genome expansion and lineage-specific genetic innovations in the forest pathogenic fungi Armillaria.</title>
        <authorList>
            <person name="Sipos G."/>
            <person name="Prasanna A.N."/>
            <person name="Walter M.C."/>
            <person name="O'Connor E."/>
            <person name="Balint B."/>
            <person name="Krizsan K."/>
            <person name="Kiss B."/>
            <person name="Hess J."/>
            <person name="Varga T."/>
            <person name="Slot J."/>
            <person name="Riley R."/>
            <person name="Boka B."/>
            <person name="Rigling D."/>
            <person name="Barry K."/>
            <person name="Lee J."/>
            <person name="Mihaltcheva S."/>
            <person name="LaButti K."/>
            <person name="Lipzen A."/>
            <person name="Waldron R."/>
            <person name="Moloney N.M."/>
            <person name="Sperisen C."/>
            <person name="Kredics L."/>
            <person name="Vagvoelgyi C."/>
            <person name="Patrignani A."/>
            <person name="Fitzpatrick D."/>
            <person name="Nagy I."/>
            <person name="Doyle S."/>
            <person name="Anderson J.B."/>
            <person name="Grigoriev I.V."/>
            <person name="Gueldener U."/>
            <person name="Muensterkoetter M."/>
            <person name="Nagy L.G."/>
        </authorList>
    </citation>
    <scope>NUCLEOTIDE SEQUENCE [LARGE SCALE GENOMIC DNA]</scope>
    <source>
        <strain evidence="3">C18/9</strain>
    </source>
</reference>
<name>A0A284RBV5_ARMOS</name>
<sequence>MHSNIPHLQAPAFNVSSTTSKPVPESQNRYAALSVEECNDNDDIPLKGCNDASPARAEAKAVNPAGHEAESLPTRPLRKLGQTDANHRASSPCGETQSTKASGKKSTFTVTPIDIASLPCTTDGTKGSSKGSPDEVSSRHEQAAQTSGSAITTVDVESQLDEYEGCCSPRDGDKKARAGNSDGQGETGNSAFAVQAQPAALFGGSLPSTRDGDHSILPQNEPGSAKAQKRPATGLEAASAQAVNRGHSVTVIEVPDEDDNMVFQLWLAKERLPAVTRETEPTKGNEPSSVPTTKTDAHRWLKPFEVDWTLRAVHEARNDNAARAALFIWTHADRVPELTSELLSELRKGGELARERLYELREPPRYLR</sequence>
<keyword evidence="3" id="KW-1185">Reference proteome</keyword>
<feature type="compositionally biased region" description="Polar residues" evidence="1">
    <location>
        <begin position="285"/>
        <end position="294"/>
    </location>
</feature>
<feature type="compositionally biased region" description="Polar residues" evidence="1">
    <location>
        <begin position="143"/>
        <end position="156"/>
    </location>
</feature>
<feature type="region of interest" description="Disordered" evidence="1">
    <location>
        <begin position="275"/>
        <end position="294"/>
    </location>
</feature>
<feature type="region of interest" description="Disordered" evidence="1">
    <location>
        <begin position="202"/>
        <end position="241"/>
    </location>
</feature>
<organism evidence="2 3">
    <name type="scientific">Armillaria ostoyae</name>
    <name type="common">Armillaria root rot fungus</name>
    <dbReference type="NCBI Taxonomy" id="47428"/>
    <lineage>
        <taxon>Eukaryota</taxon>
        <taxon>Fungi</taxon>
        <taxon>Dikarya</taxon>
        <taxon>Basidiomycota</taxon>
        <taxon>Agaricomycotina</taxon>
        <taxon>Agaricomycetes</taxon>
        <taxon>Agaricomycetidae</taxon>
        <taxon>Agaricales</taxon>
        <taxon>Marasmiineae</taxon>
        <taxon>Physalacriaceae</taxon>
        <taxon>Armillaria</taxon>
    </lineage>
</organism>
<dbReference type="AlphaFoldDB" id="A0A284RBV5"/>
<proteinExistence type="predicted"/>
<gene>
    <name evidence="2" type="ORF">ARMOST_09579</name>
</gene>
<feature type="region of interest" description="Disordered" evidence="1">
    <location>
        <begin position="1"/>
        <end position="27"/>
    </location>
</feature>
<dbReference type="Proteomes" id="UP000219338">
    <property type="component" value="Unassembled WGS sequence"/>
</dbReference>
<feature type="compositionally biased region" description="Polar residues" evidence="1">
    <location>
        <begin position="14"/>
        <end position="27"/>
    </location>
</feature>
<feature type="region of interest" description="Disordered" evidence="1">
    <location>
        <begin position="41"/>
        <end position="189"/>
    </location>
</feature>
<evidence type="ECO:0000313" key="3">
    <source>
        <dbReference type="Proteomes" id="UP000219338"/>
    </source>
</evidence>
<feature type="compositionally biased region" description="Basic and acidic residues" evidence="1">
    <location>
        <begin position="132"/>
        <end position="142"/>
    </location>
</feature>
<feature type="compositionally biased region" description="Polar residues" evidence="1">
    <location>
        <begin position="119"/>
        <end position="131"/>
    </location>
</feature>
<accession>A0A284RBV5</accession>
<dbReference type="EMBL" id="FUEG01000007">
    <property type="protein sequence ID" value="SJL06243.1"/>
    <property type="molecule type" value="Genomic_DNA"/>
</dbReference>
<protein>
    <submittedName>
        <fullName evidence="2">Uncharacterized protein</fullName>
    </submittedName>
</protein>